<dbReference type="GO" id="GO:0005525">
    <property type="term" value="F:GTP binding"/>
    <property type="evidence" value="ECO:0007669"/>
    <property type="project" value="UniProtKB-UniRule"/>
</dbReference>
<reference evidence="9" key="2">
    <citation type="journal article" date="2021" name="PeerJ">
        <title>Extensive microbial diversity within the chicken gut microbiome revealed by metagenomics and culture.</title>
        <authorList>
            <person name="Gilroy R."/>
            <person name="Ravi A."/>
            <person name="Getino M."/>
            <person name="Pursley I."/>
            <person name="Horton D.L."/>
            <person name="Alikhan N.F."/>
            <person name="Baker D."/>
            <person name="Gharbi K."/>
            <person name="Hall N."/>
            <person name="Watson M."/>
            <person name="Adriaenssens E.M."/>
            <person name="Foster-Nyarko E."/>
            <person name="Jarju S."/>
            <person name="Secka A."/>
            <person name="Antonio M."/>
            <person name="Oren A."/>
            <person name="Chaudhuri R.R."/>
            <person name="La Ragione R."/>
            <person name="Hildebrand F."/>
            <person name="Pallen M.J."/>
        </authorList>
    </citation>
    <scope>NUCLEOTIDE SEQUENCE</scope>
    <source>
        <strain evidence="9">ChiHile30-977</strain>
    </source>
</reference>
<comment type="cofactor">
    <cofactor evidence="6">
        <name>K(+)</name>
        <dbReference type="ChEBI" id="CHEBI:29103"/>
    </cofactor>
    <text evidence="6">Binds 1 potassium ion per subunit.</text>
</comment>
<keyword evidence="6" id="KW-0963">Cytoplasm</keyword>
<feature type="binding site" evidence="6">
    <location>
        <position position="23"/>
    </location>
    <ligand>
        <name>(6S)-5-formyl-5,6,7,8-tetrahydrofolate</name>
        <dbReference type="ChEBI" id="CHEBI:57457"/>
    </ligand>
</feature>
<dbReference type="NCBIfam" id="TIGR00450">
    <property type="entry name" value="mnmE_trmE_thdF"/>
    <property type="match status" value="1"/>
</dbReference>
<dbReference type="Gene3D" id="3.40.50.300">
    <property type="entry name" value="P-loop containing nucleotide triphosphate hydrolases"/>
    <property type="match status" value="1"/>
</dbReference>
<dbReference type="GO" id="GO:0003924">
    <property type="term" value="F:GTPase activity"/>
    <property type="evidence" value="ECO:0007669"/>
    <property type="project" value="UniProtKB-UniRule"/>
</dbReference>
<comment type="caution">
    <text evidence="6">Lacks conserved residue(s) required for the propagation of feature annotation.</text>
</comment>
<dbReference type="GO" id="GO:0005829">
    <property type="term" value="C:cytosol"/>
    <property type="evidence" value="ECO:0007669"/>
    <property type="project" value="TreeGrafter"/>
</dbReference>
<feature type="binding site" evidence="6">
    <location>
        <position position="119"/>
    </location>
    <ligand>
        <name>(6S)-5-formyl-5,6,7,8-tetrahydrofolate</name>
        <dbReference type="ChEBI" id="CHEBI:57457"/>
    </ligand>
</feature>
<dbReference type="Proteomes" id="UP000886819">
    <property type="component" value="Unassembled WGS sequence"/>
</dbReference>
<evidence type="ECO:0000256" key="6">
    <source>
        <dbReference type="HAMAP-Rule" id="MF_00379"/>
    </source>
</evidence>
<dbReference type="EC" id="3.6.-.-" evidence="6"/>
<keyword evidence="3 6" id="KW-0547">Nucleotide-binding</keyword>
<comment type="subcellular location">
    <subcellularLocation>
        <location evidence="6">Cytoplasm</location>
    </subcellularLocation>
</comment>
<dbReference type="Gene3D" id="1.20.120.430">
    <property type="entry name" value="tRNA modification GTPase MnmE domain 2"/>
    <property type="match status" value="1"/>
</dbReference>
<dbReference type="CDD" id="cd14858">
    <property type="entry name" value="TrmE_N"/>
    <property type="match status" value="1"/>
</dbReference>
<dbReference type="GO" id="GO:0002098">
    <property type="term" value="P:tRNA wobble uridine modification"/>
    <property type="evidence" value="ECO:0007669"/>
    <property type="project" value="TreeGrafter"/>
</dbReference>
<keyword evidence="6" id="KW-0479">Metal-binding</keyword>
<dbReference type="InterPro" id="IPR031168">
    <property type="entry name" value="G_TrmE"/>
</dbReference>
<feature type="binding site" evidence="6">
    <location>
        <position position="249"/>
    </location>
    <ligand>
        <name>Mg(2+)</name>
        <dbReference type="ChEBI" id="CHEBI:18420"/>
    </ligand>
</feature>
<dbReference type="PROSITE" id="PS51709">
    <property type="entry name" value="G_TRME"/>
    <property type="match status" value="1"/>
</dbReference>
<evidence type="ECO:0000256" key="7">
    <source>
        <dbReference type="RuleBase" id="RU003313"/>
    </source>
</evidence>
<feature type="binding site" evidence="6">
    <location>
        <position position="440"/>
    </location>
    <ligand>
        <name>(6S)-5-formyl-5,6,7,8-tetrahydrofolate</name>
        <dbReference type="ChEBI" id="CHEBI:57457"/>
    </ligand>
</feature>
<dbReference type="InterPro" id="IPR027417">
    <property type="entry name" value="P-loop_NTPase"/>
</dbReference>
<name>A0A9D1CKQ8_9FIRM</name>
<evidence type="ECO:0000313" key="9">
    <source>
        <dbReference type="EMBL" id="HIQ63949.1"/>
    </source>
</evidence>
<dbReference type="InterPro" id="IPR025867">
    <property type="entry name" value="MnmE_helical"/>
</dbReference>
<keyword evidence="6" id="KW-0378">Hydrolase</keyword>
<evidence type="ECO:0000256" key="4">
    <source>
        <dbReference type="ARBA" id="ARBA00022958"/>
    </source>
</evidence>
<dbReference type="InterPro" id="IPR018948">
    <property type="entry name" value="GTP-bd_TrmE_N"/>
</dbReference>
<dbReference type="AlphaFoldDB" id="A0A9D1CKQ8"/>
<evidence type="ECO:0000256" key="3">
    <source>
        <dbReference type="ARBA" id="ARBA00022741"/>
    </source>
</evidence>
<dbReference type="NCBIfam" id="TIGR00231">
    <property type="entry name" value="small_GTP"/>
    <property type="match status" value="1"/>
</dbReference>
<reference evidence="9" key="1">
    <citation type="submission" date="2020-10" db="EMBL/GenBank/DDBJ databases">
        <authorList>
            <person name="Gilroy R."/>
        </authorList>
    </citation>
    <scope>NUCLEOTIDE SEQUENCE</scope>
    <source>
        <strain evidence="9">ChiHile30-977</strain>
    </source>
</reference>
<dbReference type="PANTHER" id="PTHR42714">
    <property type="entry name" value="TRNA MODIFICATION GTPASE GTPBP3"/>
    <property type="match status" value="1"/>
</dbReference>
<comment type="subunit">
    <text evidence="6">Homodimer. Heterotetramer of two MnmE and two MnmG subunits.</text>
</comment>
<comment type="similarity">
    <text evidence="1 6 7">Belongs to the TRAFAC class TrmE-Era-EngA-EngB-Septin-like GTPase superfamily. TrmE GTPase family.</text>
</comment>
<dbReference type="Pfam" id="PF01926">
    <property type="entry name" value="MMR_HSR1"/>
    <property type="match status" value="1"/>
</dbReference>
<evidence type="ECO:0000256" key="1">
    <source>
        <dbReference type="ARBA" id="ARBA00011043"/>
    </source>
</evidence>
<dbReference type="Pfam" id="PF10396">
    <property type="entry name" value="TrmE_N"/>
    <property type="match status" value="1"/>
</dbReference>
<feature type="binding site" evidence="6">
    <location>
        <position position="80"/>
    </location>
    <ligand>
        <name>(6S)-5-formyl-5,6,7,8-tetrahydrofolate</name>
        <dbReference type="ChEBI" id="CHEBI:57457"/>
    </ligand>
</feature>
<dbReference type="PANTHER" id="PTHR42714:SF2">
    <property type="entry name" value="TRNA MODIFICATION GTPASE GTPBP3, MITOCHONDRIAL"/>
    <property type="match status" value="1"/>
</dbReference>
<feature type="binding site" evidence="6">
    <location>
        <begin position="224"/>
        <end position="229"/>
    </location>
    <ligand>
        <name>GTP</name>
        <dbReference type="ChEBI" id="CHEBI:37565"/>
    </ligand>
</feature>
<dbReference type="GO" id="GO:0030488">
    <property type="term" value="P:tRNA methylation"/>
    <property type="evidence" value="ECO:0007669"/>
    <property type="project" value="TreeGrafter"/>
</dbReference>
<evidence type="ECO:0000259" key="8">
    <source>
        <dbReference type="PROSITE" id="PS51709"/>
    </source>
</evidence>
<dbReference type="HAMAP" id="MF_00379">
    <property type="entry name" value="GTPase_MnmE"/>
    <property type="match status" value="1"/>
</dbReference>
<comment type="function">
    <text evidence="6">Exhibits a very high intrinsic GTPase hydrolysis rate. Involved in the addition of a carboxymethylaminomethyl (cmnm) group at the wobble position (U34) of certain tRNAs, forming tRNA-cmnm(5)s(2)U34.</text>
</comment>
<comment type="caution">
    <text evidence="9">The sequence shown here is derived from an EMBL/GenBank/DDBJ whole genome shotgun (WGS) entry which is preliminary data.</text>
</comment>
<sequence>MRAQDTIAAIATPPGVGGIAILRLSGPEAERILTALCGRARWESHRLYYCRLRHAGRTLDEAMAVLMRAPRSYTRQDVAEIQCHGGEVVCRNVLEAALALGARPAQPGEFTRRAFENGRIDLAQAEAAMRLIGAQGEAAAREALRQMEGSVSRGVHAACDRLNAMLSEIAACTDFPDEIEEAPTARALCAQAKELAAALRAACDARRGRVLEQGLNVVLCGAPNVGKSSLLNALLGEARAIVTAQPGTTRDAVRGSLFLDGVRVHLTDTAGLRETEGEAEAIGVARAREAAEAADVLLLVLDGTRAPDARERELLAQTQRQARLVLLNKCDLPQAEGLPEGLAVSALTGEGIDALRDALRAMTATTRQDGALLTQARHVEAAQRAAGFLDEMAGALEAGLPVDFAAVDAREALAALGEITGENAEEQIVDAVFRHFCVGK</sequence>
<organism evidence="9 10">
    <name type="scientific">Candidatus Avichristensenella intestinipullorum</name>
    <dbReference type="NCBI Taxonomy" id="2840693"/>
    <lineage>
        <taxon>Bacteria</taxon>
        <taxon>Bacillati</taxon>
        <taxon>Bacillota</taxon>
        <taxon>Clostridia</taxon>
        <taxon>Candidatus Avichristensenella</taxon>
    </lineage>
</organism>
<dbReference type="CDD" id="cd04164">
    <property type="entry name" value="trmE"/>
    <property type="match status" value="1"/>
</dbReference>
<evidence type="ECO:0000313" key="10">
    <source>
        <dbReference type="Proteomes" id="UP000886819"/>
    </source>
</evidence>
<accession>A0A9D1CKQ8</accession>
<feature type="binding site" evidence="6">
    <location>
        <position position="228"/>
    </location>
    <ligand>
        <name>Mg(2+)</name>
        <dbReference type="ChEBI" id="CHEBI:18420"/>
    </ligand>
</feature>
<dbReference type="Gene3D" id="3.30.1360.120">
    <property type="entry name" value="Probable tRNA modification gtpase trme, domain 1"/>
    <property type="match status" value="1"/>
</dbReference>
<feature type="binding site" evidence="6">
    <location>
        <begin position="268"/>
        <end position="271"/>
    </location>
    <ligand>
        <name>GTP</name>
        <dbReference type="ChEBI" id="CHEBI:37565"/>
    </ligand>
</feature>
<keyword evidence="2 6" id="KW-0819">tRNA processing</keyword>
<dbReference type="Pfam" id="PF12631">
    <property type="entry name" value="MnmE_helical"/>
    <property type="match status" value="1"/>
</dbReference>
<dbReference type="InterPro" id="IPR005225">
    <property type="entry name" value="Small_GTP-bd"/>
</dbReference>
<protein>
    <recommendedName>
        <fullName evidence="6">tRNA modification GTPase MnmE</fullName>
        <ecNumber evidence="6">3.6.-.-</ecNumber>
    </recommendedName>
</protein>
<dbReference type="InterPro" id="IPR006073">
    <property type="entry name" value="GTP-bd"/>
</dbReference>
<keyword evidence="4 6" id="KW-0630">Potassium</keyword>
<keyword evidence="5 6" id="KW-0342">GTP-binding</keyword>
<feature type="binding site" evidence="6">
    <location>
        <begin position="243"/>
        <end position="249"/>
    </location>
    <ligand>
        <name>GTP</name>
        <dbReference type="ChEBI" id="CHEBI:37565"/>
    </ligand>
</feature>
<gene>
    <name evidence="6 9" type="primary">mnmE</name>
    <name evidence="6" type="synonym">trmE</name>
    <name evidence="9" type="ORF">IAA66_10295</name>
</gene>
<dbReference type="InterPro" id="IPR027368">
    <property type="entry name" value="MnmE_dom2"/>
</dbReference>
<feature type="domain" description="TrmE-type G" evidence="8">
    <location>
        <begin position="214"/>
        <end position="364"/>
    </location>
</feature>
<dbReference type="InterPro" id="IPR027266">
    <property type="entry name" value="TrmE/GcvT-like"/>
</dbReference>
<dbReference type="SUPFAM" id="SSF116878">
    <property type="entry name" value="TrmE connector domain"/>
    <property type="match status" value="1"/>
</dbReference>
<dbReference type="GO" id="GO:0046872">
    <property type="term" value="F:metal ion binding"/>
    <property type="evidence" value="ECO:0007669"/>
    <property type="project" value="UniProtKB-KW"/>
</dbReference>
<dbReference type="InterPro" id="IPR004520">
    <property type="entry name" value="GTPase_MnmE"/>
</dbReference>
<proteinExistence type="inferred from homology"/>
<dbReference type="EMBL" id="DVFI01000143">
    <property type="protein sequence ID" value="HIQ63949.1"/>
    <property type="molecule type" value="Genomic_DNA"/>
</dbReference>
<evidence type="ECO:0000256" key="5">
    <source>
        <dbReference type="ARBA" id="ARBA00023134"/>
    </source>
</evidence>
<evidence type="ECO:0000256" key="2">
    <source>
        <dbReference type="ARBA" id="ARBA00022694"/>
    </source>
</evidence>
<dbReference type="SUPFAM" id="SSF52540">
    <property type="entry name" value="P-loop containing nucleoside triphosphate hydrolases"/>
    <property type="match status" value="1"/>
</dbReference>
<keyword evidence="6" id="KW-0460">Magnesium</keyword>